<dbReference type="CDD" id="cd06558">
    <property type="entry name" value="crotonase-like"/>
    <property type="match status" value="1"/>
</dbReference>
<evidence type="ECO:0000256" key="14">
    <source>
        <dbReference type="ARBA" id="ARBA00030057"/>
    </source>
</evidence>
<keyword evidence="11" id="KW-0694">RNA-binding</keyword>
<dbReference type="InterPro" id="IPR000738">
    <property type="entry name" value="WHEP-TRS_dom"/>
</dbReference>
<dbReference type="InterPro" id="IPR014748">
    <property type="entry name" value="Enoyl-CoA_hydra_C"/>
</dbReference>
<dbReference type="EC" id="6.1.1.14" evidence="4"/>
<reference evidence="20" key="1">
    <citation type="submission" date="2023-10" db="EMBL/GenBank/DDBJ databases">
        <title>Genome assemblies of two species of porcelain crab, Petrolisthes cinctipes and Petrolisthes manimaculis (Anomura: Porcellanidae).</title>
        <authorList>
            <person name="Angst P."/>
        </authorList>
    </citation>
    <scope>NUCLEOTIDE SEQUENCE</scope>
    <source>
        <strain evidence="20">PB745_01</strain>
        <tissue evidence="20">Gill</tissue>
    </source>
</reference>
<protein>
    <recommendedName>
        <fullName evidence="5">Glycine--tRNA ligase</fullName>
        <ecNumber evidence="4">6.1.1.14</ecNumber>
    </recommendedName>
    <alternativeName>
        <fullName evidence="14">Diadenosine tetraphosphate synthetase</fullName>
    </alternativeName>
    <alternativeName>
        <fullName evidence="17">Glycyl-tRNA synthetase</fullName>
    </alternativeName>
</protein>
<dbReference type="PRINTS" id="PR01043">
    <property type="entry name" value="TRNASYNTHGLY"/>
</dbReference>
<dbReference type="FunFam" id="3.30.720.200:FF:000001">
    <property type="entry name" value="Glycine--tRNA ligase 2"/>
    <property type="match status" value="1"/>
</dbReference>
<evidence type="ECO:0000256" key="4">
    <source>
        <dbReference type="ARBA" id="ARBA00012829"/>
    </source>
</evidence>
<gene>
    <name evidence="20" type="ORF">Pcinc_012845</name>
</gene>
<dbReference type="Gene3D" id="1.20.1050.130">
    <property type="match status" value="1"/>
</dbReference>
<dbReference type="InterPro" id="IPR004154">
    <property type="entry name" value="Anticodon-bd"/>
</dbReference>
<evidence type="ECO:0000256" key="15">
    <source>
        <dbReference type="ARBA" id="ARBA00048436"/>
    </source>
</evidence>
<evidence type="ECO:0000256" key="9">
    <source>
        <dbReference type="ARBA" id="ARBA00022741"/>
    </source>
</evidence>
<dbReference type="Gene3D" id="3.30.720.200">
    <property type="match status" value="1"/>
</dbReference>
<evidence type="ECO:0000256" key="16">
    <source>
        <dbReference type="ARBA" id="ARBA00049523"/>
    </source>
</evidence>
<evidence type="ECO:0000256" key="11">
    <source>
        <dbReference type="ARBA" id="ARBA00022884"/>
    </source>
</evidence>
<keyword evidence="8" id="KW-0808">Transferase</keyword>
<dbReference type="NCBIfam" id="NF003211">
    <property type="entry name" value="PRK04173.1"/>
    <property type="match status" value="1"/>
</dbReference>
<dbReference type="FunFam" id="3.30.40.230:FF:000001">
    <property type="entry name" value="Glycine--tRNA ligase"/>
    <property type="match status" value="1"/>
</dbReference>
<keyword evidence="7" id="KW-0436">Ligase</keyword>
<evidence type="ECO:0000256" key="5">
    <source>
        <dbReference type="ARBA" id="ARBA00019404"/>
    </source>
</evidence>
<comment type="similarity">
    <text evidence="2">Belongs to the class-II aminoacyl-tRNA synthetase family.</text>
</comment>
<dbReference type="Gene3D" id="3.90.226.10">
    <property type="entry name" value="2-enoyl-CoA Hydratase, Chain A, domain 1"/>
    <property type="match status" value="1"/>
</dbReference>
<dbReference type="Pfam" id="PF00458">
    <property type="entry name" value="WHEP-TRS"/>
    <property type="match status" value="1"/>
</dbReference>
<dbReference type="InterPro" id="IPR001753">
    <property type="entry name" value="Enoyl-CoA_hydra/iso"/>
</dbReference>
<dbReference type="InterPro" id="IPR002315">
    <property type="entry name" value="tRNA-synt_gly"/>
</dbReference>
<dbReference type="SUPFAM" id="SSF52096">
    <property type="entry name" value="ClpP/crotonase"/>
    <property type="match status" value="1"/>
</dbReference>
<dbReference type="SUPFAM" id="SSF52954">
    <property type="entry name" value="Class II aaRS ABD-related"/>
    <property type="match status" value="1"/>
</dbReference>
<evidence type="ECO:0000256" key="1">
    <source>
        <dbReference type="ARBA" id="ARBA00004496"/>
    </source>
</evidence>
<dbReference type="GO" id="GO:0070150">
    <property type="term" value="P:mitochondrial glycyl-tRNA aminoacylation"/>
    <property type="evidence" value="ECO:0007669"/>
    <property type="project" value="TreeGrafter"/>
</dbReference>
<dbReference type="InterPro" id="IPR045864">
    <property type="entry name" value="aa-tRNA-synth_II/BPL/LPL"/>
</dbReference>
<dbReference type="InterPro" id="IPR027031">
    <property type="entry name" value="Gly-tRNA_synthase/POLG2"/>
</dbReference>
<dbReference type="PROSITE" id="PS50862">
    <property type="entry name" value="AA_TRNA_LIGASE_II"/>
    <property type="match status" value="1"/>
</dbReference>
<dbReference type="Gene3D" id="3.30.40.230">
    <property type="match status" value="1"/>
</dbReference>
<dbReference type="SMART" id="SM00991">
    <property type="entry name" value="WHEP-TRS"/>
    <property type="match status" value="1"/>
</dbReference>
<evidence type="ECO:0000313" key="20">
    <source>
        <dbReference type="EMBL" id="KAK3882798.1"/>
    </source>
</evidence>
<dbReference type="InterPro" id="IPR036282">
    <property type="entry name" value="Glutathione-S-Trfase_C_sf"/>
</dbReference>
<dbReference type="InterPro" id="IPR033731">
    <property type="entry name" value="GlyRS-like_core"/>
</dbReference>
<sequence length="1107" mass="124717">MNNIHRFVTIGVRNYKACRVWPTLSTLRVPSSQLVGGVCSMSSNDGGFGKETADSSQYETLRVTFEEGVRVITFNRPDKKNAINEKMFEEVLLALKVASQDPDTVITATTGAGNVYTAGNDRENFRNLTMTEMRDLLISFFAAYIDFPKPLVALVNGASVGAGATVLPLCDAVYAKESAFILTPFSTLNITAEGCSTYTFPLLMGQIKAGEILFFNKKVGAREAETLGLVTEVLPDATFLQDAKHKLLAMARLPVKSLIYTKELMRQPHRDTLHKVNVEECKRVTERLVSAIYPDKKDYDQFVKDNCRNILSFPVLHKDQQHQVWGSKKHSNKRKIQLQTALLRMEVETEQQLAPLRARCKEQGDLVRKLKADGAPEIDVKKQVQELKSRKKELEDMVLKLSPPDNFDRAKMTDLIKRRFFYDNSFAIYGGITGQYDYGPMGCDLVDNMLAEWQKHFVIQERMLKVNCSILTPESVLKASGHVDKFADYMVKDVKTGECYRLDHLIKQHFEKKRADKKTTNEEKEALDRKLTLLDGMTMEEMNKIVKEYAMKSPLTGNDLTDAVEFNLMFPISIGPSGSLKGFLRPETAQGIFVNFKRLLEYNQGKLPFACAQIGNAYRNEISPRSGLLRVREFTMAEIEHFCDPDDKSHPKFSQIADTEMIFYSGCAQMDGEPAKKMTIGEAVQGCGLSSLGLLTTSTDVGALDYYMRNRSYILGHYPSKADLTVFETLQKAPPHHLVHATRWYQHMTTFDNKERLAFPGEKKSIIQLTGGSHKGLVANETLGYYMARIHQYLIKIGISPKKLRFRQHLSNEMAHYACDCWDAECLTSYGWIECVGCADRSAYDLGQHTKGSGVKMCVERPLKEPILVDSVVAVPEKGIIGKTFKKDAKAVQEALLSLSSDEAEKMDKALNDSGEYQLNGFKLTRGMVPSFKREQKKVYVEDIVPSVIEPSFGVGRVFYALLEHSFRVRENDEKRTYFSLPAVVAPIKVSVLPLSSNQEFMPFTSQLADALTELNLPVRVDDSTGSIGRRYARTDEIAIPFGVTIDFDTVNNTPHTVTLRERDSTEQVRMPIEEVSMTVLKLADGKIKWSDVTSKWPKFTAQETTK</sequence>
<evidence type="ECO:0000256" key="6">
    <source>
        <dbReference type="ARBA" id="ARBA00022490"/>
    </source>
</evidence>
<evidence type="ECO:0000256" key="17">
    <source>
        <dbReference type="ARBA" id="ARBA00078924"/>
    </source>
</evidence>
<dbReference type="PROSITE" id="PS51185">
    <property type="entry name" value="WHEP_TRS_2"/>
    <property type="match status" value="1"/>
</dbReference>
<dbReference type="NCBIfam" id="TIGR00389">
    <property type="entry name" value="glyS_dimeric"/>
    <property type="match status" value="2"/>
</dbReference>
<dbReference type="PANTHER" id="PTHR10745:SF0">
    <property type="entry name" value="GLYCINE--TRNA LIGASE"/>
    <property type="match status" value="1"/>
</dbReference>
<dbReference type="GO" id="GO:0003723">
    <property type="term" value="F:RNA binding"/>
    <property type="evidence" value="ECO:0007669"/>
    <property type="project" value="UniProtKB-KW"/>
</dbReference>
<dbReference type="AlphaFoldDB" id="A0AAE1G3U6"/>
<dbReference type="SUPFAM" id="SSF47616">
    <property type="entry name" value="GST C-terminal domain-like"/>
    <property type="match status" value="1"/>
</dbReference>
<keyword evidence="13" id="KW-0030">Aminoacyl-tRNA synthetase</keyword>
<dbReference type="Pfam" id="PF00378">
    <property type="entry name" value="ECH_1"/>
    <property type="match status" value="1"/>
</dbReference>
<dbReference type="Proteomes" id="UP001286313">
    <property type="component" value="Unassembled WGS sequence"/>
</dbReference>
<dbReference type="Gene3D" id="1.10.287.10">
    <property type="entry name" value="S15/NS1, RNA-binding"/>
    <property type="match status" value="1"/>
</dbReference>
<dbReference type="PROSITE" id="PS00762">
    <property type="entry name" value="WHEP_TRS_1"/>
    <property type="match status" value="1"/>
</dbReference>
<dbReference type="EMBL" id="JAWQEG010001057">
    <property type="protein sequence ID" value="KAK3882798.1"/>
    <property type="molecule type" value="Genomic_DNA"/>
</dbReference>
<evidence type="ECO:0000313" key="21">
    <source>
        <dbReference type="Proteomes" id="UP001286313"/>
    </source>
</evidence>
<comment type="subcellular location">
    <subcellularLocation>
        <location evidence="1">Cytoplasm</location>
    </subcellularLocation>
</comment>
<dbReference type="GO" id="GO:0005739">
    <property type="term" value="C:mitochondrion"/>
    <property type="evidence" value="ECO:0007669"/>
    <property type="project" value="TreeGrafter"/>
</dbReference>
<accession>A0AAE1G3U6</accession>
<dbReference type="CDD" id="cd00774">
    <property type="entry name" value="GlyRS-like_core"/>
    <property type="match status" value="1"/>
</dbReference>
<evidence type="ECO:0000256" key="13">
    <source>
        <dbReference type="ARBA" id="ARBA00023146"/>
    </source>
</evidence>
<evidence type="ECO:0000259" key="19">
    <source>
        <dbReference type="PROSITE" id="PS51185"/>
    </source>
</evidence>
<dbReference type="GO" id="GO:0016740">
    <property type="term" value="F:transferase activity"/>
    <property type="evidence" value="ECO:0007669"/>
    <property type="project" value="UniProtKB-KW"/>
</dbReference>
<proteinExistence type="inferred from homology"/>
<comment type="catalytic activity">
    <reaction evidence="16">
        <text>tRNA(Gly) + glycine + ATP = glycyl-tRNA(Gly) + AMP + diphosphate</text>
        <dbReference type="Rhea" id="RHEA:16013"/>
        <dbReference type="Rhea" id="RHEA-COMP:9664"/>
        <dbReference type="Rhea" id="RHEA-COMP:9683"/>
        <dbReference type="ChEBI" id="CHEBI:30616"/>
        <dbReference type="ChEBI" id="CHEBI:33019"/>
        <dbReference type="ChEBI" id="CHEBI:57305"/>
        <dbReference type="ChEBI" id="CHEBI:78442"/>
        <dbReference type="ChEBI" id="CHEBI:78522"/>
        <dbReference type="ChEBI" id="CHEBI:456215"/>
        <dbReference type="EC" id="6.1.1.14"/>
    </reaction>
    <physiologicalReaction direction="left-to-right" evidence="16">
        <dbReference type="Rhea" id="RHEA:16014"/>
    </physiologicalReaction>
</comment>
<dbReference type="InterPro" id="IPR002314">
    <property type="entry name" value="aa-tRNA-synt_IIb"/>
</dbReference>
<evidence type="ECO:0000256" key="2">
    <source>
        <dbReference type="ARBA" id="ARBA00008226"/>
    </source>
</evidence>
<dbReference type="GO" id="GO:0004820">
    <property type="term" value="F:glycine-tRNA ligase activity"/>
    <property type="evidence" value="ECO:0007669"/>
    <property type="project" value="UniProtKB-EC"/>
</dbReference>
<comment type="catalytic activity">
    <reaction evidence="15">
        <text>2 ATP + H(+) = P(1),P(4)-bis(5'-adenosyl) tetraphosphate + diphosphate</text>
        <dbReference type="Rhea" id="RHEA:34935"/>
        <dbReference type="ChEBI" id="CHEBI:15378"/>
        <dbReference type="ChEBI" id="CHEBI:30616"/>
        <dbReference type="ChEBI" id="CHEBI:33019"/>
        <dbReference type="ChEBI" id="CHEBI:58141"/>
    </reaction>
    <physiologicalReaction direction="left-to-right" evidence="15">
        <dbReference type="Rhea" id="RHEA:34936"/>
    </physiologicalReaction>
</comment>
<dbReference type="InterPro" id="IPR006195">
    <property type="entry name" value="aa-tRNA-synth_II"/>
</dbReference>
<evidence type="ECO:0000256" key="7">
    <source>
        <dbReference type="ARBA" id="ARBA00022598"/>
    </source>
</evidence>
<evidence type="ECO:0000256" key="12">
    <source>
        <dbReference type="ARBA" id="ARBA00022917"/>
    </source>
</evidence>
<name>A0AAE1G3U6_PETCI</name>
<comment type="subunit">
    <text evidence="3">Homodimer.</text>
</comment>
<feature type="domain" description="WHEP-TRS" evidence="19">
    <location>
        <begin position="352"/>
        <end position="408"/>
    </location>
</feature>
<dbReference type="FunFam" id="3.40.50.800:FF:000004">
    <property type="entry name" value="Glycine--tRNA ligase 2"/>
    <property type="match status" value="1"/>
</dbReference>
<dbReference type="GO" id="GO:0005524">
    <property type="term" value="F:ATP binding"/>
    <property type="evidence" value="ECO:0007669"/>
    <property type="project" value="UniProtKB-KW"/>
</dbReference>
<organism evidence="20 21">
    <name type="scientific">Petrolisthes cinctipes</name>
    <name type="common">Flat porcelain crab</name>
    <dbReference type="NCBI Taxonomy" id="88211"/>
    <lineage>
        <taxon>Eukaryota</taxon>
        <taxon>Metazoa</taxon>
        <taxon>Ecdysozoa</taxon>
        <taxon>Arthropoda</taxon>
        <taxon>Crustacea</taxon>
        <taxon>Multicrustacea</taxon>
        <taxon>Malacostraca</taxon>
        <taxon>Eumalacostraca</taxon>
        <taxon>Eucarida</taxon>
        <taxon>Decapoda</taxon>
        <taxon>Pleocyemata</taxon>
        <taxon>Anomura</taxon>
        <taxon>Galatheoidea</taxon>
        <taxon>Porcellanidae</taxon>
        <taxon>Petrolisthes</taxon>
    </lineage>
</organism>
<comment type="caution">
    <text evidence="20">The sequence shown here is derived from an EMBL/GenBank/DDBJ whole genome shotgun (WGS) entry which is preliminary data.</text>
</comment>
<evidence type="ECO:0000256" key="3">
    <source>
        <dbReference type="ARBA" id="ARBA00011738"/>
    </source>
</evidence>
<dbReference type="InterPro" id="IPR029045">
    <property type="entry name" value="ClpP/crotonase-like_dom_sf"/>
</dbReference>
<keyword evidence="6" id="KW-0963">Cytoplasm</keyword>
<dbReference type="PANTHER" id="PTHR10745">
    <property type="entry name" value="GLYCYL-TRNA SYNTHETASE/DNA POLYMERASE SUBUNIT GAMMA-2"/>
    <property type="match status" value="1"/>
</dbReference>
<keyword evidence="10" id="KW-0067">ATP-binding</keyword>
<dbReference type="InterPro" id="IPR009068">
    <property type="entry name" value="uS15_NS1_RNA-bd_sf"/>
</dbReference>
<keyword evidence="12" id="KW-0648">Protein biosynthesis</keyword>
<dbReference type="Pfam" id="PF03129">
    <property type="entry name" value="HGTP_anticodon"/>
    <property type="match status" value="1"/>
</dbReference>
<evidence type="ECO:0000256" key="10">
    <source>
        <dbReference type="ARBA" id="ARBA00022840"/>
    </source>
</evidence>
<feature type="domain" description="Aminoacyl-transfer RNA synthetases class-II family profile" evidence="18">
    <location>
        <begin position="551"/>
        <end position="994"/>
    </location>
</feature>
<dbReference type="SUPFAM" id="SSF47060">
    <property type="entry name" value="S15/NS1 RNA-binding domain"/>
    <property type="match status" value="1"/>
</dbReference>
<dbReference type="Gene3D" id="1.10.12.10">
    <property type="entry name" value="Lyase 2-enoyl-coa Hydratase, Chain A, domain 2"/>
    <property type="match status" value="1"/>
</dbReference>
<keyword evidence="21" id="KW-1185">Reference proteome</keyword>
<evidence type="ECO:0000259" key="18">
    <source>
        <dbReference type="PROSITE" id="PS50862"/>
    </source>
</evidence>
<dbReference type="InterPro" id="IPR036621">
    <property type="entry name" value="Anticodon-bd_dom_sf"/>
</dbReference>
<dbReference type="CDD" id="cd00858">
    <property type="entry name" value="GlyRS_anticodon"/>
    <property type="match status" value="1"/>
</dbReference>
<dbReference type="Gene3D" id="3.40.50.800">
    <property type="entry name" value="Anticodon-binding domain"/>
    <property type="match status" value="1"/>
</dbReference>
<dbReference type="Pfam" id="PF00587">
    <property type="entry name" value="tRNA-synt_2b"/>
    <property type="match status" value="1"/>
</dbReference>
<dbReference type="SUPFAM" id="SSF55681">
    <property type="entry name" value="Class II aaRS and biotin synthetases"/>
    <property type="match status" value="1"/>
</dbReference>
<evidence type="ECO:0000256" key="8">
    <source>
        <dbReference type="ARBA" id="ARBA00022679"/>
    </source>
</evidence>
<keyword evidence="9" id="KW-0547">Nucleotide-binding</keyword>
<dbReference type="Gene3D" id="3.30.930.10">
    <property type="entry name" value="Bira Bifunctional Protein, Domain 2"/>
    <property type="match status" value="1"/>
</dbReference>